<dbReference type="GO" id="GO:0008270">
    <property type="term" value="F:zinc ion binding"/>
    <property type="evidence" value="ECO:0007669"/>
    <property type="project" value="UniProtKB-KW"/>
</dbReference>
<dbReference type="STRING" id="1003232.J9D8K1"/>
<dbReference type="InterPro" id="IPR018957">
    <property type="entry name" value="Znf_C3HC4_RING-type"/>
</dbReference>
<organism evidence="7 8">
    <name type="scientific">Edhazardia aedis (strain USNM 41457)</name>
    <name type="common">Microsporidian parasite</name>
    <dbReference type="NCBI Taxonomy" id="1003232"/>
    <lineage>
        <taxon>Eukaryota</taxon>
        <taxon>Fungi</taxon>
        <taxon>Fungi incertae sedis</taxon>
        <taxon>Microsporidia</taxon>
        <taxon>Edhazardia</taxon>
    </lineage>
</organism>
<sequence length="362" mass="42535">MIPVYESHKKTIIAYFLVEFDHDCLICRSFHIEPKILPCSHIFCKECVLAMIYEMKGCCVICHKYFLQKVDSDINQLLKAGVAKLERIAEFVDGLCGVVWEFFNDDEGLMCLKKLSSIEISDLPIGERPNFPFCNAYYMTEDDFFSSEQNQIDNKKESQKEIKKKIDDICRYNKLIEKNSKNEVKVKSIIKNSVKINNLAEQKQFNEEKVQNIEKLDNRNENNSKNTAFIITELEKDKSAFREGNNNQNDSFENTREAGLLLENKANSTISEEIIQENLSERYDKKMYKNAFYQKENGQLYFLGPESLDKLRKKYKKYKELPDYIFLTNIIVRRFKKKQVYGNLFHLSDNKIIYLVEGDFEA</sequence>
<keyword evidence="5" id="KW-0175">Coiled coil</keyword>
<dbReference type="PROSITE" id="PS50089">
    <property type="entry name" value="ZF_RING_2"/>
    <property type="match status" value="1"/>
</dbReference>
<accession>J9D8K1</accession>
<dbReference type="PROSITE" id="PS00518">
    <property type="entry name" value="ZF_RING_1"/>
    <property type="match status" value="1"/>
</dbReference>
<reference evidence="8" key="2">
    <citation type="submission" date="2015-07" db="EMBL/GenBank/DDBJ databases">
        <title>Contrasting host-pathogen interactions and genome evolution in two generalist and specialist microsporidian pathogens of mosquitoes.</title>
        <authorList>
            <consortium name="The Broad Institute Genomics Platform"/>
            <consortium name="The Broad Institute Genome Sequencing Center for Infectious Disease"/>
            <person name="Cuomo C.A."/>
            <person name="Sanscrainte N.D."/>
            <person name="Goldberg J.M."/>
            <person name="Heiman D."/>
            <person name="Young S."/>
            <person name="Zeng Q."/>
            <person name="Becnel J.J."/>
            <person name="Birren B.W."/>
        </authorList>
    </citation>
    <scope>NUCLEOTIDE SEQUENCE [LARGE SCALE GENOMIC DNA]</scope>
    <source>
        <strain evidence="8">USNM 41457</strain>
    </source>
</reference>
<dbReference type="Pfam" id="PF00097">
    <property type="entry name" value="zf-C3HC4"/>
    <property type="match status" value="1"/>
</dbReference>
<keyword evidence="2 4" id="KW-0863">Zinc-finger</keyword>
<dbReference type="InterPro" id="IPR017907">
    <property type="entry name" value="Znf_RING_CS"/>
</dbReference>
<dbReference type="CDD" id="cd16449">
    <property type="entry name" value="RING-HC"/>
    <property type="match status" value="1"/>
</dbReference>
<dbReference type="Proteomes" id="UP000003163">
    <property type="component" value="Unassembled WGS sequence"/>
</dbReference>
<keyword evidence="3" id="KW-0862">Zinc</keyword>
<dbReference type="InterPro" id="IPR001841">
    <property type="entry name" value="Znf_RING"/>
</dbReference>
<evidence type="ECO:0000256" key="1">
    <source>
        <dbReference type="ARBA" id="ARBA00022723"/>
    </source>
</evidence>
<reference evidence="7 8" key="1">
    <citation type="submission" date="2011-08" db="EMBL/GenBank/DDBJ databases">
        <authorList>
            <person name="Liu Z.J."/>
            <person name="Shi F.L."/>
            <person name="Lu J.Q."/>
            <person name="Li M."/>
            <person name="Wang Z.L."/>
        </authorList>
    </citation>
    <scope>NUCLEOTIDE SEQUENCE [LARGE SCALE GENOMIC DNA]</scope>
    <source>
        <strain evidence="7 8">USNM 41457</strain>
    </source>
</reference>
<dbReference type="VEuPathDB" id="MicrosporidiaDB:EDEG_01848"/>
<feature type="coiled-coil region" evidence="5">
    <location>
        <begin position="196"/>
        <end position="226"/>
    </location>
</feature>
<dbReference type="OrthoDB" id="2192876at2759"/>
<proteinExistence type="predicted"/>
<evidence type="ECO:0000259" key="6">
    <source>
        <dbReference type="PROSITE" id="PS50089"/>
    </source>
</evidence>
<keyword evidence="1" id="KW-0479">Metal-binding</keyword>
<comment type="caution">
    <text evidence="7">The sequence shown here is derived from an EMBL/GenBank/DDBJ whole genome shotgun (WGS) entry which is preliminary data.</text>
</comment>
<dbReference type="HOGENOM" id="CLU_934423_0_0_1"/>
<dbReference type="SUPFAM" id="SSF57850">
    <property type="entry name" value="RING/U-box"/>
    <property type="match status" value="1"/>
</dbReference>
<evidence type="ECO:0000256" key="3">
    <source>
        <dbReference type="ARBA" id="ARBA00022833"/>
    </source>
</evidence>
<evidence type="ECO:0000256" key="2">
    <source>
        <dbReference type="ARBA" id="ARBA00022771"/>
    </source>
</evidence>
<feature type="domain" description="RING-type" evidence="6">
    <location>
        <begin position="24"/>
        <end position="63"/>
    </location>
</feature>
<evidence type="ECO:0000313" key="8">
    <source>
        <dbReference type="Proteomes" id="UP000003163"/>
    </source>
</evidence>
<dbReference type="Gene3D" id="3.30.40.10">
    <property type="entry name" value="Zinc/RING finger domain, C3HC4 (zinc finger)"/>
    <property type="match status" value="1"/>
</dbReference>
<evidence type="ECO:0000313" key="7">
    <source>
        <dbReference type="EMBL" id="EJW03849.1"/>
    </source>
</evidence>
<gene>
    <name evidence="7" type="ORF">EDEG_01848</name>
</gene>
<evidence type="ECO:0000256" key="5">
    <source>
        <dbReference type="SAM" id="Coils"/>
    </source>
</evidence>
<dbReference type="EMBL" id="AFBI03000029">
    <property type="protein sequence ID" value="EJW03849.1"/>
    <property type="molecule type" value="Genomic_DNA"/>
</dbReference>
<keyword evidence="8" id="KW-1185">Reference proteome</keyword>
<dbReference type="InParanoid" id="J9D8K1"/>
<dbReference type="AlphaFoldDB" id="J9D8K1"/>
<protein>
    <recommendedName>
        <fullName evidence="6">RING-type domain-containing protein</fullName>
    </recommendedName>
</protein>
<dbReference type="InterPro" id="IPR013083">
    <property type="entry name" value="Znf_RING/FYVE/PHD"/>
</dbReference>
<name>J9D8K1_EDHAE</name>
<evidence type="ECO:0000256" key="4">
    <source>
        <dbReference type="PROSITE-ProRule" id="PRU00175"/>
    </source>
</evidence>